<comment type="caution">
    <text evidence="2">The sequence shown here is derived from an EMBL/GenBank/DDBJ whole genome shotgun (WGS) entry which is preliminary data.</text>
</comment>
<feature type="coiled-coil region" evidence="1">
    <location>
        <begin position="95"/>
        <end position="122"/>
    </location>
</feature>
<evidence type="ECO:0000256" key="1">
    <source>
        <dbReference type="SAM" id="Coils"/>
    </source>
</evidence>
<keyword evidence="3" id="KW-1185">Reference proteome</keyword>
<reference evidence="2 3" key="1">
    <citation type="journal article" date="2024" name="G3 (Bethesda)">
        <title>Genome assembly of Hibiscus sabdariffa L. provides insights into metabolisms of medicinal natural products.</title>
        <authorList>
            <person name="Kim T."/>
        </authorList>
    </citation>
    <scope>NUCLEOTIDE SEQUENCE [LARGE SCALE GENOMIC DNA]</scope>
    <source>
        <strain evidence="2">TK-2024</strain>
        <tissue evidence="2">Old leaves</tissue>
    </source>
</reference>
<name>A0ABR2NLS5_9ROSI</name>
<gene>
    <name evidence="2" type="ORF">V6N11_019624</name>
</gene>
<protein>
    <submittedName>
        <fullName evidence="2">Uncharacterized protein</fullName>
    </submittedName>
</protein>
<dbReference type="PANTHER" id="PTHR36790:SF1">
    <property type="entry name" value="MYELIN TRANSCRIPTION FACTOR"/>
    <property type="match status" value="1"/>
</dbReference>
<dbReference type="EMBL" id="JBBPBN010000125">
    <property type="protein sequence ID" value="KAK8976950.1"/>
    <property type="molecule type" value="Genomic_DNA"/>
</dbReference>
<proteinExistence type="predicted"/>
<dbReference type="PANTHER" id="PTHR36790">
    <property type="entry name" value="MYELIN TRANSCRIPTION FACTOR"/>
    <property type="match status" value="1"/>
</dbReference>
<organism evidence="2 3">
    <name type="scientific">Hibiscus sabdariffa</name>
    <name type="common">roselle</name>
    <dbReference type="NCBI Taxonomy" id="183260"/>
    <lineage>
        <taxon>Eukaryota</taxon>
        <taxon>Viridiplantae</taxon>
        <taxon>Streptophyta</taxon>
        <taxon>Embryophyta</taxon>
        <taxon>Tracheophyta</taxon>
        <taxon>Spermatophyta</taxon>
        <taxon>Magnoliopsida</taxon>
        <taxon>eudicotyledons</taxon>
        <taxon>Gunneridae</taxon>
        <taxon>Pentapetalae</taxon>
        <taxon>rosids</taxon>
        <taxon>malvids</taxon>
        <taxon>Malvales</taxon>
        <taxon>Malvaceae</taxon>
        <taxon>Malvoideae</taxon>
        <taxon>Hibiscus</taxon>
    </lineage>
</organism>
<sequence length="270" mass="31468">MMQNNWKPIGYCSLIHKFQFLGYDQLEFEDNELELQRRRSLEKISDEVEELKGEPSVAGSNPKQHHWVLLLHSKSNEVKLKLKHQAPTATEKMETASLAEELSGLRKKMERLRLDKEKTEKMLNGREGVLLLQMKEMEERGQIQRQLEIQVDRLFRLKELKSYCMRISPLKSLREKQQRGGWNINELHSLCVFLVLALCGIEEVRGAELVPFGLYCLRLILPLWWSTETIRKWIKKKLLSVGGYSTLSFDISYLSCTPPCCCCPKIVELC</sequence>
<evidence type="ECO:0000313" key="2">
    <source>
        <dbReference type="EMBL" id="KAK8976950.1"/>
    </source>
</evidence>
<keyword evidence="1" id="KW-0175">Coiled coil</keyword>
<dbReference type="Proteomes" id="UP001396334">
    <property type="component" value="Unassembled WGS sequence"/>
</dbReference>
<evidence type="ECO:0000313" key="3">
    <source>
        <dbReference type="Proteomes" id="UP001396334"/>
    </source>
</evidence>
<accession>A0ABR2NLS5</accession>